<evidence type="ECO:0000256" key="2">
    <source>
        <dbReference type="ARBA" id="ARBA00022723"/>
    </source>
</evidence>
<comment type="caution">
    <text evidence="7">The sequence shown here is derived from an EMBL/GenBank/DDBJ whole genome shotgun (WGS) entry which is preliminary data.</text>
</comment>
<evidence type="ECO:0000256" key="1">
    <source>
        <dbReference type="ARBA" id="ARBA00004123"/>
    </source>
</evidence>
<evidence type="ECO:0000256" key="5">
    <source>
        <dbReference type="ARBA" id="ARBA00023242"/>
    </source>
</evidence>
<keyword evidence="8" id="KW-1185">Reference proteome</keyword>
<dbReference type="PANTHER" id="PTHR47338">
    <property type="entry name" value="ZN(II)2CYS6 TRANSCRIPTION FACTOR (EUROFUNG)-RELATED"/>
    <property type="match status" value="1"/>
</dbReference>
<keyword evidence="4" id="KW-0804">Transcription</keyword>
<dbReference type="GO" id="GO:0006351">
    <property type="term" value="P:DNA-templated transcription"/>
    <property type="evidence" value="ECO:0007669"/>
    <property type="project" value="InterPro"/>
</dbReference>
<dbReference type="SUPFAM" id="SSF57701">
    <property type="entry name" value="Zn2/Cys6 DNA-binding domain"/>
    <property type="match status" value="1"/>
</dbReference>
<dbReference type="GO" id="GO:0008270">
    <property type="term" value="F:zinc ion binding"/>
    <property type="evidence" value="ECO:0007669"/>
    <property type="project" value="InterPro"/>
</dbReference>
<keyword evidence="3" id="KW-0805">Transcription regulation</keyword>
<reference evidence="7" key="1">
    <citation type="submission" date="2021-02" db="EMBL/GenBank/DDBJ databases">
        <title>Genome sequence Cadophora malorum strain M34.</title>
        <authorList>
            <person name="Stefanovic E."/>
            <person name="Vu D."/>
            <person name="Scully C."/>
            <person name="Dijksterhuis J."/>
            <person name="Roader J."/>
            <person name="Houbraken J."/>
        </authorList>
    </citation>
    <scope>NUCLEOTIDE SEQUENCE</scope>
    <source>
        <strain evidence="7">M34</strain>
    </source>
</reference>
<accession>A0A8H7W3H3</accession>
<evidence type="ECO:0000259" key="6">
    <source>
        <dbReference type="PROSITE" id="PS50048"/>
    </source>
</evidence>
<dbReference type="SMART" id="SM00066">
    <property type="entry name" value="GAL4"/>
    <property type="match status" value="1"/>
</dbReference>
<dbReference type="InterPro" id="IPR036864">
    <property type="entry name" value="Zn2-C6_fun-type_DNA-bd_sf"/>
</dbReference>
<keyword evidence="2" id="KW-0479">Metal-binding</keyword>
<dbReference type="InterPro" id="IPR001138">
    <property type="entry name" value="Zn2Cys6_DnaBD"/>
</dbReference>
<evidence type="ECO:0000313" key="7">
    <source>
        <dbReference type="EMBL" id="KAG4415810.1"/>
    </source>
</evidence>
<dbReference type="SMART" id="SM00906">
    <property type="entry name" value="Fungal_trans"/>
    <property type="match status" value="1"/>
</dbReference>
<evidence type="ECO:0000313" key="8">
    <source>
        <dbReference type="Proteomes" id="UP000664132"/>
    </source>
</evidence>
<dbReference type="PROSITE" id="PS00463">
    <property type="entry name" value="ZN2_CY6_FUNGAL_1"/>
    <property type="match status" value="1"/>
</dbReference>
<protein>
    <recommendedName>
        <fullName evidence="6">Zn(2)-C6 fungal-type domain-containing protein</fullName>
    </recommendedName>
</protein>
<sequence length="393" mass="43580">MQDPIHGTSLDQAPQVCMSCKARKRRCDKGLPKCSPCSKRNLVCRYLKPHTSPSTPGATRQWGSSVIDEAETLVNRAQTLDLPTISFLDSSILRYGHIDLPHPNPPIPDHVLHLLGDTASLRATATKFFKYTHVWLPFISKPRFCNLHLPPAAPPHLDSWHSHTSADTILLHLSLLLITTLPPTNPQNPQIELYRAVKHFYLDVEQTGILSLTVVQAGVLISLYELGQGIYPAAYLSIAACARYAHVLGIGVSEHGGTQTRKILTQVEMEESRRAWWAIVILDRFISIASPGRPLAAAEPGLDSLLPSDDEAWDQGIVSRKEKSTLSTPMSGHMSKFALLCQAARLLGQVLQYLSGPVDDEVEMQLDRTLQAMVTACLEVENPDYDQITFIYR</sequence>
<dbReference type="EMBL" id="JAFJYH010000207">
    <property type="protein sequence ID" value="KAG4415810.1"/>
    <property type="molecule type" value="Genomic_DNA"/>
</dbReference>
<proteinExistence type="predicted"/>
<dbReference type="Gene3D" id="4.10.240.10">
    <property type="entry name" value="Zn(2)-C6 fungal-type DNA-binding domain"/>
    <property type="match status" value="1"/>
</dbReference>
<dbReference type="PROSITE" id="PS50048">
    <property type="entry name" value="ZN2_CY6_FUNGAL_2"/>
    <property type="match status" value="1"/>
</dbReference>
<evidence type="ECO:0000256" key="3">
    <source>
        <dbReference type="ARBA" id="ARBA00023015"/>
    </source>
</evidence>
<dbReference type="OrthoDB" id="3862662at2759"/>
<dbReference type="Proteomes" id="UP000664132">
    <property type="component" value="Unassembled WGS sequence"/>
</dbReference>
<dbReference type="Pfam" id="PF04082">
    <property type="entry name" value="Fungal_trans"/>
    <property type="match status" value="1"/>
</dbReference>
<dbReference type="InterPro" id="IPR007219">
    <property type="entry name" value="XnlR_reg_dom"/>
</dbReference>
<dbReference type="AlphaFoldDB" id="A0A8H7W3H3"/>
<dbReference type="CDD" id="cd00067">
    <property type="entry name" value="GAL4"/>
    <property type="match status" value="1"/>
</dbReference>
<keyword evidence="5" id="KW-0539">Nucleus</keyword>
<feature type="domain" description="Zn(2)-C6 fungal-type" evidence="6">
    <location>
        <begin position="16"/>
        <end position="46"/>
    </location>
</feature>
<dbReference type="GO" id="GO:0003677">
    <property type="term" value="F:DNA binding"/>
    <property type="evidence" value="ECO:0007669"/>
    <property type="project" value="InterPro"/>
</dbReference>
<gene>
    <name evidence="7" type="ORF">IFR04_011044</name>
</gene>
<comment type="subcellular location">
    <subcellularLocation>
        <location evidence="1">Nucleus</location>
    </subcellularLocation>
</comment>
<organism evidence="7 8">
    <name type="scientific">Cadophora malorum</name>
    <dbReference type="NCBI Taxonomy" id="108018"/>
    <lineage>
        <taxon>Eukaryota</taxon>
        <taxon>Fungi</taxon>
        <taxon>Dikarya</taxon>
        <taxon>Ascomycota</taxon>
        <taxon>Pezizomycotina</taxon>
        <taxon>Leotiomycetes</taxon>
        <taxon>Helotiales</taxon>
        <taxon>Ploettnerulaceae</taxon>
        <taxon>Cadophora</taxon>
    </lineage>
</organism>
<dbReference type="GO" id="GO:0000981">
    <property type="term" value="F:DNA-binding transcription factor activity, RNA polymerase II-specific"/>
    <property type="evidence" value="ECO:0007669"/>
    <property type="project" value="InterPro"/>
</dbReference>
<name>A0A8H7W3H3_9HELO</name>
<evidence type="ECO:0000256" key="4">
    <source>
        <dbReference type="ARBA" id="ARBA00023163"/>
    </source>
</evidence>
<dbReference type="InterPro" id="IPR050815">
    <property type="entry name" value="TF_fung"/>
</dbReference>
<dbReference type="CDD" id="cd12148">
    <property type="entry name" value="fungal_TF_MHR"/>
    <property type="match status" value="1"/>
</dbReference>
<dbReference type="GO" id="GO:0005634">
    <property type="term" value="C:nucleus"/>
    <property type="evidence" value="ECO:0007669"/>
    <property type="project" value="UniProtKB-SubCell"/>
</dbReference>
<dbReference type="PANTHER" id="PTHR47338:SF20">
    <property type="entry name" value="ZN(II)2CYS6 TRANSCRIPTION FACTOR (EUROFUNG)"/>
    <property type="match status" value="1"/>
</dbReference>
<dbReference type="Pfam" id="PF00172">
    <property type="entry name" value="Zn_clus"/>
    <property type="match status" value="1"/>
</dbReference>